<evidence type="ECO:0000313" key="7">
    <source>
        <dbReference type="Proteomes" id="UP000182753"/>
    </source>
</evidence>
<reference evidence="6 7" key="1">
    <citation type="journal article" date="2016" name="Environ. Microbiol.">
        <title>Genomic resolution of a cold subsurface aquifer community provides metabolic insights for novel microbes adapted to high CO concentrations.</title>
        <authorList>
            <person name="Probst A.J."/>
            <person name="Castelle C.J."/>
            <person name="Singh A."/>
            <person name="Brown C.T."/>
            <person name="Anantharaman K."/>
            <person name="Sharon I."/>
            <person name="Hug L.A."/>
            <person name="Burstein D."/>
            <person name="Emerson J.B."/>
            <person name="Thomas B.C."/>
            <person name="Banfield J.F."/>
        </authorList>
    </citation>
    <scope>NUCLEOTIDE SEQUENCE [LARGE SCALE GENOMIC DNA]</scope>
    <source>
        <strain evidence="6">CG1_02_42_45</strain>
    </source>
</reference>
<organism evidence="6 7">
    <name type="scientific">Candidatus Berkelbacteria bacterium CG1_02_42_45</name>
    <dbReference type="NCBI Taxonomy" id="1805036"/>
    <lineage>
        <taxon>Bacteria</taxon>
        <taxon>Candidatus Berkelbacteria</taxon>
    </lineage>
</organism>
<keyword evidence="5" id="KW-1133">Transmembrane helix</keyword>
<comment type="similarity">
    <text evidence="2">Belongs to the RmuC family.</text>
</comment>
<keyword evidence="5" id="KW-0812">Transmembrane</keyword>
<evidence type="ECO:0008006" key="8">
    <source>
        <dbReference type="Google" id="ProtNLM"/>
    </source>
</evidence>
<evidence type="ECO:0000256" key="3">
    <source>
        <dbReference type="ARBA" id="ARBA00023054"/>
    </source>
</evidence>
<evidence type="ECO:0000256" key="2">
    <source>
        <dbReference type="ARBA" id="ARBA00009840"/>
    </source>
</evidence>
<evidence type="ECO:0000256" key="5">
    <source>
        <dbReference type="SAM" id="Phobius"/>
    </source>
</evidence>
<name>A0A1J4RT46_9BACT</name>
<dbReference type="PANTHER" id="PTHR30563">
    <property type="entry name" value="DNA RECOMBINATION PROTEIN RMUC"/>
    <property type="match status" value="1"/>
</dbReference>
<comment type="function">
    <text evidence="1">Involved in DNA recombination.</text>
</comment>
<gene>
    <name evidence="6" type="ORF">AUJ40_02470</name>
</gene>
<comment type="caution">
    <text evidence="6">The sequence shown here is derived from an EMBL/GenBank/DDBJ whole genome shotgun (WGS) entry which is preliminary data.</text>
</comment>
<evidence type="ECO:0000313" key="6">
    <source>
        <dbReference type="EMBL" id="OIN89070.1"/>
    </source>
</evidence>
<dbReference type="Proteomes" id="UP000182753">
    <property type="component" value="Unassembled WGS sequence"/>
</dbReference>
<proteinExistence type="inferred from homology"/>
<keyword evidence="3" id="KW-0175">Coiled coil</keyword>
<keyword evidence="4" id="KW-0233">DNA recombination</keyword>
<keyword evidence="5" id="KW-0472">Membrane</keyword>
<protein>
    <recommendedName>
        <fullName evidence="8">DNA recombination protein RmuC</fullName>
    </recommendedName>
</protein>
<dbReference type="GO" id="GO:0006310">
    <property type="term" value="P:DNA recombination"/>
    <property type="evidence" value="ECO:0007669"/>
    <property type="project" value="UniProtKB-KW"/>
</dbReference>
<sequence length="360" mass="41000">MPLDASCTQGDFFLSADQMWYNYVTMNQLLPIIITIVLALAMTTIVLMIYFSRKFREMEERRASDQSLQLINQNLNVFSERIDRTNQAINERLDNAARVISAVNKELGVMSQIGSQLSNFQEFLKSPKLRGGIGEQGLKDMLAQAFPHELYKMQYQFRNGQIVDAIIKIDAGLIPIDAKFPLENFNRYLNAKSAEEKQVAKNKFRSDFRVHVNAIAKKYINPDEGTADFAFMYLPSESVFFEVVNSERDLFDYAAKSKVIPSSPSTFFYYLRTIMLGLEGKRITEMSREIMKTLKTIKQESHKFGDNLGKLNKHVTNAKSTMDIVNTGYAGLAGKINQVDVLESNQAKLIEEETSEKIND</sequence>
<dbReference type="InterPro" id="IPR003798">
    <property type="entry name" value="DNA_recombination_RmuC"/>
</dbReference>
<dbReference type="AlphaFoldDB" id="A0A1J4RT46"/>
<feature type="transmembrane region" description="Helical" evidence="5">
    <location>
        <begin position="29"/>
        <end position="51"/>
    </location>
</feature>
<dbReference type="PANTHER" id="PTHR30563:SF0">
    <property type="entry name" value="DNA RECOMBINATION PROTEIN RMUC"/>
    <property type="match status" value="1"/>
</dbReference>
<evidence type="ECO:0000256" key="1">
    <source>
        <dbReference type="ARBA" id="ARBA00003416"/>
    </source>
</evidence>
<evidence type="ECO:0000256" key="4">
    <source>
        <dbReference type="ARBA" id="ARBA00023172"/>
    </source>
</evidence>
<dbReference type="Pfam" id="PF02646">
    <property type="entry name" value="RmuC"/>
    <property type="match status" value="1"/>
</dbReference>
<dbReference type="EMBL" id="MNUJ01000051">
    <property type="protein sequence ID" value="OIN89070.1"/>
    <property type="molecule type" value="Genomic_DNA"/>
</dbReference>
<accession>A0A1J4RT46</accession>